<feature type="domain" description="Nitroreductase" evidence="4">
    <location>
        <begin position="38"/>
        <end position="184"/>
    </location>
</feature>
<dbReference type="RefSeq" id="WP_022731231.1">
    <property type="nucleotide sequence ID" value="NZ_NXGX01000001.1"/>
</dbReference>
<dbReference type="Gene3D" id="3.40.109.10">
    <property type="entry name" value="NADH Oxidase"/>
    <property type="match status" value="1"/>
</dbReference>
<evidence type="ECO:0000256" key="1">
    <source>
        <dbReference type="ARBA" id="ARBA00022630"/>
    </source>
</evidence>
<organism evidence="5 6">
    <name type="scientific">Thalassospira lohafexi</name>
    <dbReference type="NCBI Taxonomy" id="744227"/>
    <lineage>
        <taxon>Bacteria</taxon>
        <taxon>Pseudomonadati</taxon>
        <taxon>Pseudomonadota</taxon>
        <taxon>Alphaproteobacteria</taxon>
        <taxon>Rhodospirillales</taxon>
        <taxon>Thalassospiraceae</taxon>
        <taxon>Thalassospira</taxon>
    </lineage>
</organism>
<dbReference type="PANTHER" id="PTHR23026:SF90">
    <property type="entry name" value="IODOTYROSINE DEIODINASE 1"/>
    <property type="match status" value="1"/>
</dbReference>
<keyword evidence="2" id="KW-0288">FMN</keyword>
<dbReference type="EMBL" id="NXGX01000001">
    <property type="protein sequence ID" value="PKR60140.1"/>
    <property type="molecule type" value="Genomic_DNA"/>
</dbReference>
<evidence type="ECO:0000256" key="3">
    <source>
        <dbReference type="ARBA" id="ARBA00023002"/>
    </source>
</evidence>
<dbReference type="PANTHER" id="PTHR23026">
    <property type="entry name" value="NADPH NITROREDUCTASE"/>
    <property type="match status" value="1"/>
</dbReference>
<name>A0A2N3LBN1_9PROT</name>
<evidence type="ECO:0000256" key="2">
    <source>
        <dbReference type="ARBA" id="ARBA00022643"/>
    </source>
</evidence>
<dbReference type="InterPro" id="IPR000415">
    <property type="entry name" value="Nitroreductase-like"/>
</dbReference>
<keyword evidence="1" id="KW-0285">Flavoprotein</keyword>
<dbReference type="GeneID" id="98668296"/>
<gene>
    <name evidence="5" type="ORF">COO92_01885</name>
</gene>
<dbReference type="InterPro" id="IPR050627">
    <property type="entry name" value="Nitroreductase/BluB"/>
</dbReference>
<evidence type="ECO:0000313" key="5">
    <source>
        <dbReference type="EMBL" id="PKR60140.1"/>
    </source>
</evidence>
<comment type="caution">
    <text evidence="5">The sequence shown here is derived from an EMBL/GenBank/DDBJ whole genome shotgun (WGS) entry which is preliminary data.</text>
</comment>
<evidence type="ECO:0000259" key="4">
    <source>
        <dbReference type="Pfam" id="PF00881"/>
    </source>
</evidence>
<reference evidence="5 6" key="1">
    <citation type="submission" date="2017-09" db="EMBL/GenBank/DDBJ databases">
        <title>Biodiversity and function of Thalassospira species in the particle-attached aromatic-hydrocarbon-degrading consortia from the surface seawater of the China South Sea.</title>
        <authorList>
            <person name="Dong C."/>
            <person name="Lai Q."/>
            <person name="Shao Z."/>
        </authorList>
    </citation>
    <scope>NUCLEOTIDE SEQUENCE [LARGE SCALE GENOMIC DNA]</scope>
    <source>
        <strain evidence="5 6">139Z-12</strain>
    </source>
</reference>
<dbReference type="Pfam" id="PF00881">
    <property type="entry name" value="Nitroreductase"/>
    <property type="match status" value="1"/>
</dbReference>
<keyword evidence="3" id="KW-0560">Oxidoreductase</keyword>
<keyword evidence="6" id="KW-1185">Reference proteome</keyword>
<proteinExistence type="predicted"/>
<dbReference type="SUPFAM" id="SSF55469">
    <property type="entry name" value="FMN-dependent nitroreductase-like"/>
    <property type="match status" value="1"/>
</dbReference>
<evidence type="ECO:0000313" key="6">
    <source>
        <dbReference type="Proteomes" id="UP000233332"/>
    </source>
</evidence>
<protein>
    <submittedName>
        <fullName evidence="5">Nitroreductase family protein</fullName>
    </submittedName>
</protein>
<sequence length="231" mass="25580">MTATKGLTTDFVPIPLPDYQEYDVAQMRARAQGFYDDIKTRHTVRDFSDRPVPRDIIETCIRAAGTAPNGANHQPWHFSVIGDPAMKKQIRDAAEEEERAFYAGRGGEEWLDALGPLGTDDSKPFLEIAPWLICIFGERKSTSADGKLRKNYYVPESVSIATGFLIAALHRAGLATLTHTPSPMSFLTDICQRPAHNKPYILLVTGYPASDATIPTHATEKKPLSEIATFF</sequence>
<dbReference type="Proteomes" id="UP000233332">
    <property type="component" value="Unassembled WGS sequence"/>
</dbReference>
<dbReference type="AlphaFoldDB" id="A0A2N3LBN1"/>
<dbReference type="CDD" id="cd02144">
    <property type="entry name" value="iodotyrosine_dehalogenase"/>
    <property type="match status" value="1"/>
</dbReference>
<dbReference type="InterPro" id="IPR029479">
    <property type="entry name" value="Nitroreductase"/>
</dbReference>
<dbReference type="GO" id="GO:0016491">
    <property type="term" value="F:oxidoreductase activity"/>
    <property type="evidence" value="ECO:0007669"/>
    <property type="project" value="UniProtKB-KW"/>
</dbReference>
<accession>A0A2N3LBN1</accession>